<dbReference type="Proteomes" id="UP000296822">
    <property type="component" value="Chromosome"/>
</dbReference>
<name>A0A4D6HK13_9EURY</name>
<proteinExistence type="predicted"/>
<dbReference type="GeneID" id="39850227"/>
<evidence type="ECO:0000313" key="4">
    <source>
        <dbReference type="Proteomes" id="UP000296822"/>
    </source>
</evidence>
<reference evidence="3 4" key="1">
    <citation type="journal article" date="2019" name="Nat. Commun.">
        <title>A new type of DNA phosphorothioation-based antiviral system in archaea.</title>
        <authorList>
            <person name="Xiong L."/>
            <person name="Liu S."/>
            <person name="Chen S."/>
            <person name="Xiao Y."/>
            <person name="Zhu B."/>
            <person name="Gao Y."/>
            <person name="Zhang Y."/>
            <person name="Chen B."/>
            <person name="Luo J."/>
            <person name="Deng Z."/>
            <person name="Chen X."/>
            <person name="Wang L."/>
            <person name="Chen S."/>
        </authorList>
    </citation>
    <scope>NUCLEOTIDE SEQUENCE [LARGE SCALE GENOMIC DNA]</scope>
    <source>
        <strain evidence="3 4">JCM 10635</strain>
    </source>
</reference>
<feature type="domain" description="DUF7974" evidence="2">
    <location>
        <begin position="42"/>
        <end position="176"/>
    </location>
</feature>
<sequence>MRRIYDSNSLRRDDDPQTPTTTDSSDRIQALRWVNSTSLSRHLLPTWLCYRALSITVTTPRTEYPAGTPVPFTVTMKNSLPVPVTIQTNSPVLWMWDISGVSEASHVSLRTPPEESGAFVFNRGERKQFHKQWDQSFRVSEREWEPADPGTYTIGAGLNVSDADQKGLYGETTVQIHPA</sequence>
<protein>
    <recommendedName>
        <fullName evidence="2">DUF7974 domain-containing protein</fullName>
    </recommendedName>
</protein>
<dbReference type="RefSeq" id="WP_006066599.1">
    <property type="nucleotide sequence ID" value="NZ_CP031305.1"/>
</dbReference>
<dbReference type="EMBL" id="CP031305">
    <property type="protein sequence ID" value="QCC53566.1"/>
    <property type="molecule type" value="Genomic_DNA"/>
</dbReference>
<evidence type="ECO:0000256" key="1">
    <source>
        <dbReference type="SAM" id="MobiDB-lite"/>
    </source>
</evidence>
<accession>A0A4D6HK13</accession>
<evidence type="ECO:0000259" key="2">
    <source>
        <dbReference type="Pfam" id="PF25929"/>
    </source>
</evidence>
<feature type="region of interest" description="Disordered" evidence="1">
    <location>
        <begin position="1"/>
        <end position="24"/>
    </location>
</feature>
<dbReference type="InterPro" id="IPR058280">
    <property type="entry name" value="DUF7974"/>
</dbReference>
<dbReference type="Pfam" id="PF25929">
    <property type="entry name" value="DUF7974"/>
    <property type="match status" value="1"/>
</dbReference>
<evidence type="ECO:0000313" key="3">
    <source>
        <dbReference type="EMBL" id="QCC53566.1"/>
    </source>
</evidence>
<dbReference type="AlphaFoldDB" id="A0A4D6HK13"/>
<dbReference type="KEGG" id="nbg:DV706_03145"/>
<organism evidence="3 4">
    <name type="scientific">Natronorubrum bangense</name>
    <dbReference type="NCBI Taxonomy" id="61858"/>
    <lineage>
        <taxon>Archaea</taxon>
        <taxon>Methanobacteriati</taxon>
        <taxon>Methanobacteriota</taxon>
        <taxon>Stenosarchaea group</taxon>
        <taxon>Halobacteria</taxon>
        <taxon>Halobacteriales</taxon>
        <taxon>Natrialbaceae</taxon>
        <taxon>Natronorubrum</taxon>
    </lineage>
</organism>
<gene>
    <name evidence="3" type="ORF">DV706_03145</name>
</gene>